<accession>A0ABN9VX65</accession>
<evidence type="ECO:0000256" key="1">
    <source>
        <dbReference type="SAM" id="MobiDB-lite"/>
    </source>
</evidence>
<name>A0ABN9VX65_9DINO</name>
<dbReference type="EMBL" id="CAUYUJ010017672">
    <property type="protein sequence ID" value="CAK0876855.1"/>
    <property type="molecule type" value="Genomic_DNA"/>
</dbReference>
<gene>
    <name evidence="2" type="ORF">PCOR1329_LOCUS61065</name>
</gene>
<feature type="region of interest" description="Disordered" evidence="1">
    <location>
        <begin position="87"/>
        <end position="111"/>
    </location>
</feature>
<dbReference type="Proteomes" id="UP001189429">
    <property type="component" value="Unassembled WGS sequence"/>
</dbReference>
<sequence length="111" mass="11402">MAELTSAYDTLMDPRKRAALDQASASAAATEQRSPSGAGAPGVGMQVGDVVLQVTISHYTFAGNCVGIRKHPIFFCACTADAAPSRQAAAARGTAPAEERLPPCPRQQAGS</sequence>
<evidence type="ECO:0000313" key="2">
    <source>
        <dbReference type="EMBL" id="CAK0876855.1"/>
    </source>
</evidence>
<keyword evidence="3" id="KW-1185">Reference proteome</keyword>
<feature type="region of interest" description="Disordered" evidence="1">
    <location>
        <begin position="22"/>
        <end position="42"/>
    </location>
</feature>
<reference evidence="2" key="1">
    <citation type="submission" date="2023-10" db="EMBL/GenBank/DDBJ databases">
        <authorList>
            <person name="Chen Y."/>
            <person name="Shah S."/>
            <person name="Dougan E. K."/>
            <person name="Thang M."/>
            <person name="Chan C."/>
        </authorList>
    </citation>
    <scope>NUCLEOTIDE SEQUENCE [LARGE SCALE GENOMIC DNA]</scope>
</reference>
<feature type="compositionally biased region" description="Low complexity" evidence="1">
    <location>
        <begin position="87"/>
        <end position="96"/>
    </location>
</feature>
<organism evidence="2 3">
    <name type="scientific">Prorocentrum cordatum</name>
    <dbReference type="NCBI Taxonomy" id="2364126"/>
    <lineage>
        <taxon>Eukaryota</taxon>
        <taxon>Sar</taxon>
        <taxon>Alveolata</taxon>
        <taxon>Dinophyceae</taxon>
        <taxon>Prorocentrales</taxon>
        <taxon>Prorocentraceae</taxon>
        <taxon>Prorocentrum</taxon>
    </lineage>
</organism>
<evidence type="ECO:0000313" key="3">
    <source>
        <dbReference type="Proteomes" id="UP001189429"/>
    </source>
</evidence>
<protein>
    <submittedName>
        <fullName evidence="2">Uncharacterized protein</fullName>
    </submittedName>
</protein>
<proteinExistence type="predicted"/>
<comment type="caution">
    <text evidence="2">The sequence shown here is derived from an EMBL/GenBank/DDBJ whole genome shotgun (WGS) entry which is preliminary data.</text>
</comment>